<dbReference type="EnsemblMetazoa" id="PPA24173.1">
    <property type="protein sequence ID" value="PPA24173.1"/>
    <property type="gene ID" value="WBGene00113727"/>
</dbReference>
<gene>
    <name evidence="1" type="primary">WBGene00113727</name>
</gene>
<dbReference type="AlphaFoldDB" id="A0A2A6C373"/>
<organism evidence="1 2">
    <name type="scientific">Pristionchus pacificus</name>
    <name type="common">Parasitic nematode worm</name>
    <dbReference type="NCBI Taxonomy" id="54126"/>
    <lineage>
        <taxon>Eukaryota</taxon>
        <taxon>Metazoa</taxon>
        <taxon>Ecdysozoa</taxon>
        <taxon>Nematoda</taxon>
        <taxon>Chromadorea</taxon>
        <taxon>Rhabditida</taxon>
        <taxon>Rhabditina</taxon>
        <taxon>Diplogasteromorpha</taxon>
        <taxon>Diplogasteroidea</taxon>
        <taxon>Neodiplogasteridae</taxon>
        <taxon>Pristionchus</taxon>
    </lineage>
</organism>
<proteinExistence type="predicted"/>
<sequence length="932" mass="108021">MAPPSLRHPMERLICERDMVHDASEMTRINENPPPPNYHLYSHFLPPTHRPLYYPELVRLRNVIAFRDGTASSRKSDVYKIPPEEKASTKFFVEEVREATNLLDSNMGYPDRFVDANKKRLDMYLESEETKKYPCNGRCCSGEPPLSLDRVIYRYMGEARPNIFMLEAVHFELFLPDRFDLRYFQVTKKVVDKYSLKEGMLVWISSTSLSCVPIRSRTRFRDVHDMIPYFISWRVNDIIHIVCSYEQTWTVPFRVAATVCDFGKECVQQSVYMAGVCSQFPFPVYGRASLFDSRLKPGEVQSATITKREASWLYSVEPVRNLPLYQKVVDNIDSSNMQSGYRVDEFSTEKHEHDLYNEGHKEWFRQNILDSQSFVWMMERSLSIGTAMARSDSRDKDFIGFGEFSGFITLSPTPRLLLYPCHETLPMHKRYANLYFNTTVSTKMFVVSLVSWHHKDNFRIAYCRPSSALEELKMKCGFSDKTDVQCNIRFSDTPSNALDYVLRFDLDNPGCVKLPAVIGDLYGVMLPFEDGASVIPKRSRRILASKMGRKVAKERCLRFSVAHPTTSFAVIGEERSGKTLTAAAITLATPRRYNKLLLTTTRKDARYAWDWLISLFYSDEECKKCEGNEVDETMIPMNKIPLETKYEDSLIEEKEEESKEFLTWPIGDIVLATIDSVLQIVHHHHKDKEDPLIPFLRSIHTIIIDNADTVTEAYFYGLVKAIHPSRVIVIGNHEKAEAIAAERTFHMQAHKPILHGIVSYIRPHSLPILQIKRSPEKEKMRASFYVRAPIEDSLMDGLLKYSQGAEVEKMGSVLDFLGQCRVPTKKIVVLTMDEMHQESMKFICADYDPELEIHQFDDFVGHVRPVVIILGGWYARRYWHEQKFLDLYSTLYLDMLIFIGFNNVLKLDNWCELSARRCLVQRKLCEFPNKKK</sequence>
<reference evidence="1" key="2">
    <citation type="submission" date="2022-06" db="UniProtKB">
        <authorList>
            <consortium name="EnsemblMetazoa"/>
        </authorList>
    </citation>
    <scope>IDENTIFICATION</scope>
    <source>
        <strain evidence="1">PS312</strain>
    </source>
</reference>
<evidence type="ECO:0000313" key="2">
    <source>
        <dbReference type="Proteomes" id="UP000005239"/>
    </source>
</evidence>
<protein>
    <submittedName>
        <fullName evidence="1">Uncharacterized protein</fullName>
    </submittedName>
</protein>
<accession>A0A2A6C373</accession>
<evidence type="ECO:0000313" key="1">
    <source>
        <dbReference type="EnsemblMetazoa" id="PPA24173.1"/>
    </source>
</evidence>
<dbReference type="Proteomes" id="UP000005239">
    <property type="component" value="Unassembled WGS sequence"/>
</dbReference>
<name>A0A2A6C373_PRIPA</name>
<keyword evidence="2" id="KW-1185">Reference proteome</keyword>
<reference evidence="2" key="1">
    <citation type="journal article" date="2008" name="Nat. Genet.">
        <title>The Pristionchus pacificus genome provides a unique perspective on nematode lifestyle and parasitism.</title>
        <authorList>
            <person name="Dieterich C."/>
            <person name="Clifton S.W."/>
            <person name="Schuster L.N."/>
            <person name="Chinwalla A."/>
            <person name="Delehaunty K."/>
            <person name="Dinkelacker I."/>
            <person name="Fulton L."/>
            <person name="Fulton R."/>
            <person name="Godfrey J."/>
            <person name="Minx P."/>
            <person name="Mitreva M."/>
            <person name="Roeseler W."/>
            <person name="Tian H."/>
            <person name="Witte H."/>
            <person name="Yang S.P."/>
            <person name="Wilson R.K."/>
            <person name="Sommer R.J."/>
        </authorList>
    </citation>
    <scope>NUCLEOTIDE SEQUENCE [LARGE SCALE GENOMIC DNA]</scope>
    <source>
        <strain evidence="2">PS312</strain>
    </source>
</reference>
<accession>A0A8R1YKF9</accession>